<evidence type="ECO:0000259" key="11">
    <source>
        <dbReference type="PROSITE" id="PS50052"/>
    </source>
</evidence>
<dbReference type="Pfam" id="PF00625">
    <property type="entry name" value="Guanylate_kin"/>
    <property type="match status" value="1"/>
</dbReference>
<keyword evidence="4 9" id="KW-0808">Transferase</keyword>
<dbReference type="SMR" id="A0A0H3PH94"/>
<reference evidence="13" key="1">
    <citation type="submission" date="2006-12" db="EMBL/GenBank/DDBJ databases">
        <authorList>
            <person name="Fouts D.E."/>
            <person name="Nelson K.E."/>
            <person name="Sebastian Y."/>
        </authorList>
    </citation>
    <scope>NUCLEOTIDE SEQUENCE [LARGE SCALE GENOMIC DNA]</scope>
    <source>
        <strain evidence="13">81-176</strain>
    </source>
</reference>
<dbReference type="KEGG" id="cjj:CJJ81176_1192"/>
<dbReference type="NCBIfam" id="TIGR03263">
    <property type="entry name" value="guanyl_kin"/>
    <property type="match status" value="1"/>
</dbReference>
<dbReference type="Proteomes" id="UP000000646">
    <property type="component" value="Chromosome"/>
</dbReference>
<dbReference type="Gene3D" id="3.40.50.300">
    <property type="entry name" value="P-loop containing nucleotide triphosphate hydrolases"/>
    <property type="match status" value="1"/>
</dbReference>
<dbReference type="InterPro" id="IPR017665">
    <property type="entry name" value="Guanylate_kinase"/>
</dbReference>
<comment type="function">
    <text evidence="9">Essential for recycling GMP and indirectly, cGMP.</text>
</comment>
<dbReference type="PROSITE" id="PS00856">
    <property type="entry name" value="GUANYLATE_KINASE_1"/>
    <property type="match status" value="1"/>
</dbReference>
<dbReference type="PANTHER" id="PTHR23117">
    <property type="entry name" value="GUANYLATE KINASE-RELATED"/>
    <property type="match status" value="1"/>
</dbReference>
<dbReference type="FunFam" id="3.30.63.10:FF:000002">
    <property type="entry name" value="Guanylate kinase 1"/>
    <property type="match status" value="1"/>
</dbReference>
<dbReference type="EMBL" id="CP000538">
    <property type="protein sequence ID" value="EAQ72214.2"/>
    <property type="molecule type" value="Genomic_DNA"/>
</dbReference>
<dbReference type="SMART" id="SM00072">
    <property type="entry name" value="GuKc"/>
    <property type="match status" value="1"/>
</dbReference>
<keyword evidence="5 9" id="KW-0547">Nucleotide-binding</keyword>
<sequence>MKLQGFVLLISGPSGAGKSTLLKKLFDEFEDELYFSISSTTRKPREGEKNGIHYHFISHEEFQKGIDSDHFLEWARVHENFYGTSLKHTQNALDNGKIVVFDIDVQGFKIARKKMADKIVSVFITTKNKDELKKRLIKRNTDTIIQLEKRLQNASDEMKELSEYDYLIINDELKQSYEALRAILIAHKFRTKGQNLGQIQNIWNEGE</sequence>
<dbReference type="PROSITE" id="PS50052">
    <property type="entry name" value="GUANYLATE_KINASE_2"/>
    <property type="match status" value="1"/>
</dbReference>
<dbReference type="InterPro" id="IPR020590">
    <property type="entry name" value="Guanylate_kinase_CS"/>
</dbReference>
<evidence type="ECO:0000256" key="9">
    <source>
        <dbReference type="HAMAP-Rule" id="MF_00328"/>
    </source>
</evidence>
<feature type="coiled-coil region" evidence="10">
    <location>
        <begin position="137"/>
        <end position="164"/>
    </location>
</feature>
<comment type="subcellular location">
    <subcellularLocation>
        <location evidence="9">Cytoplasm</location>
    </subcellularLocation>
</comment>
<evidence type="ECO:0000256" key="4">
    <source>
        <dbReference type="ARBA" id="ARBA00022679"/>
    </source>
</evidence>
<dbReference type="InterPro" id="IPR008145">
    <property type="entry name" value="GK/Ca_channel_bsu"/>
</dbReference>
<dbReference type="RefSeq" id="WP_002860253.1">
    <property type="nucleotide sequence ID" value="NC_008787.1"/>
</dbReference>
<keyword evidence="9" id="KW-0963">Cytoplasm</keyword>
<keyword evidence="6 9" id="KW-0418">Kinase</keyword>
<organism evidence="12 13">
    <name type="scientific">Campylobacter jejuni subsp. jejuni serotype O:23/36 (strain 81-176)</name>
    <dbReference type="NCBI Taxonomy" id="354242"/>
    <lineage>
        <taxon>Bacteria</taxon>
        <taxon>Pseudomonadati</taxon>
        <taxon>Campylobacterota</taxon>
        <taxon>Epsilonproteobacteria</taxon>
        <taxon>Campylobacterales</taxon>
        <taxon>Campylobacteraceae</taxon>
        <taxon>Campylobacter</taxon>
    </lineage>
</organism>
<dbReference type="GO" id="GO:0005829">
    <property type="term" value="C:cytosol"/>
    <property type="evidence" value="ECO:0007669"/>
    <property type="project" value="TreeGrafter"/>
</dbReference>
<dbReference type="CDD" id="cd00071">
    <property type="entry name" value="GMPK"/>
    <property type="match status" value="1"/>
</dbReference>
<gene>
    <name evidence="9" type="primary">gmk</name>
    <name evidence="12" type="ordered locus">CJJ81176_1192</name>
</gene>
<evidence type="ECO:0000256" key="3">
    <source>
        <dbReference type="ARBA" id="ARBA00016296"/>
    </source>
</evidence>
<dbReference type="EC" id="2.7.4.8" evidence="2 9"/>
<dbReference type="GO" id="GO:0004385">
    <property type="term" value="F:GMP kinase activity"/>
    <property type="evidence" value="ECO:0007669"/>
    <property type="project" value="UniProtKB-UniRule"/>
</dbReference>
<dbReference type="InterPro" id="IPR027417">
    <property type="entry name" value="P-loop_NTPase"/>
</dbReference>
<comment type="catalytic activity">
    <reaction evidence="9">
        <text>GMP + ATP = GDP + ADP</text>
        <dbReference type="Rhea" id="RHEA:20780"/>
        <dbReference type="ChEBI" id="CHEBI:30616"/>
        <dbReference type="ChEBI" id="CHEBI:58115"/>
        <dbReference type="ChEBI" id="CHEBI:58189"/>
        <dbReference type="ChEBI" id="CHEBI:456216"/>
        <dbReference type="EC" id="2.7.4.8"/>
    </reaction>
</comment>
<accession>A0A0H3PH94</accession>
<feature type="binding site" evidence="9">
    <location>
        <begin position="12"/>
        <end position="19"/>
    </location>
    <ligand>
        <name>ATP</name>
        <dbReference type="ChEBI" id="CHEBI:30616"/>
    </ligand>
</feature>
<evidence type="ECO:0000313" key="13">
    <source>
        <dbReference type="Proteomes" id="UP000000646"/>
    </source>
</evidence>
<protein>
    <recommendedName>
        <fullName evidence="3 9">Guanylate kinase</fullName>
        <ecNumber evidence="2 9">2.7.4.8</ecNumber>
    </recommendedName>
    <alternativeName>
        <fullName evidence="8 9">GMP kinase</fullName>
    </alternativeName>
</protein>
<feature type="domain" description="Guanylate kinase-like" evidence="11">
    <location>
        <begin position="5"/>
        <end position="185"/>
    </location>
</feature>
<comment type="similarity">
    <text evidence="1 9">Belongs to the guanylate kinase family.</text>
</comment>
<evidence type="ECO:0000256" key="10">
    <source>
        <dbReference type="SAM" id="Coils"/>
    </source>
</evidence>
<evidence type="ECO:0000313" key="12">
    <source>
        <dbReference type="EMBL" id="EAQ72214.2"/>
    </source>
</evidence>
<dbReference type="InterPro" id="IPR008144">
    <property type="entry name" value="Guanylate_kin-like_dom"/>
</dbReference>
<dbReference type="eggNOG" id="COG0194">
    <property type="taxonomic scope" value="Bacteria"/>
</dbReference>
<keyword evidence="7 9" id="KW-0067">ATP-binding</keyword>
<evidence type="ECO:0000256" key="5">
    <source>
        <dbReference type="ARBA" id="ARBA00022741"/>
    </source>
</evidence>
<evidence type="ECO:0000256" key="7">
    <source>
        <dbReference type="ARBA" id="ARBA00022840"/>
    </source>
</evidence>
<dbReference type="GO" id="GO:0005524">
    <property type="term" value="F:ATP binding"/>
    <property type="evidence" value="ECO:0007669"/>
    <property type="project" value="UniProtKB-UniRule"/>
</dbReference>
<dbReference type="SUPFAM" id="SSF52540">
    <property type="entry name" value="P-loop containing nucleoside triphosphate hydrolases"/>
    <property type="match status" value="1"/>
</dbReference>
<evidence type="ECO:0000256" key="6">
    <source>
        <dbReference type="ARBA" id="ARBA00022777"/>
    </source>
</evidence>
<name>A0A0H3PH94_CAMJJ</name>
<proteinExistence type="inferred from homology"/>
<dbReference type="PANTHER" id="PTHR23117:SF13">
    <property type="entry name" value="GUANYLATE KINASE"/>
    <property type="match status" value="1"/>
</dbReference>
<evidence type="ECO:0000256" key="1">
    <source>
        <dbReference type="ARBA" id="ARBA00005790"/>
    </source>
</evidence>
<dbReference type="Gene3D" id="3.30.63.10">
    <property type="entry name" value="Guanylate Kinase phosphate binding domain"/>
    <property type="match status" value="1"/>
</dbReference>
<keyword evidence="10" id="KW-0175">Coiled coil</keyword>
<evidence type="ECO:0000256" key="2">
    <source>
        <dbReference type="ARBA" id="ARBA00012961"/>
    </source>
</evidence>
<dbReference type="AlphaFoldDB" id="A0A0H3PH94"/>
<dbReference type="HAMAP" id="MF_00328">
    <property type="entry name" value="Guanylate_kinase"/>
    <property type="match status" value="1"/>
</dbReference>
<dbReference type="HOGENOM" id="CLU_001715_1_2_7"/>
<evidence type="ECO:0000256" key="8">
    <source>
        <dbReference type="ARBA" id="ARBA00030128"/>
    </source>
</evidence>